<dbReference type="Pfam" id="PF12776">
    <property type="entry name" value="Myb_DNA-bind_3"/>
    <property type="match status" value="1"/>
</dbReference>
<accession>A0A9R1QP79</accession>
<organism evidence="2 3">
    <name type="scientific">Triticum turgidum subsp. durum</name>
    <name type="common">Durum wheat</name>
    <name type="synonym">Triticum durum</name>
    <dbReference type="NCBI Taxonomy" id="4567"/>
    <lineage>
        <taxon>Eukaryota</taxon>
        <taxon>Viridiplantae</taxon>
        <taxon>Streptophyta</taxon>
        <taxon>Embryophyta</taxon>
        <taxon>Tracheophyta</taxon>
        <taxon>Spermatophyta</taxon>
        <taxon>Magnoliopsida</taxon>
        <taxon>Liliopsida</taxon>
        <taxon>Poales</taxon>
        <taxon>Poaceae</taxon>
        <taxon>BOP clade</taxon>
        <taxon>Pooideae</taxon>
        <taxon>Triticodae</taxon>
        <taxon>Triticeae</taxon>
        <taxon>Triticinae</taxon>
        <taxon>Triticum</taxon>
    </lineage>
</organism>
<dbReference type="OMA" id="MMGDENA"/>
<proteinExistence type="predicted"/>
<evidence type="ECO:0000313" key="3">
    <source>
        <dbReference type="Proteomes" id="UP000324705"/>
    </source>
</evidence>
<dbReference type="PANTHER" id="PTHR46929:SF15">
    <property type="entry name" value="MYB_SANT-LIKE DOMAIN-CONTAINING PROTEIN"/>
    <property type="match status" value="1"/>
</dbReference>
<evidence type="ECO:0000313" key="2">
    <source>
        <dbReference type="EMBL" id="VAH81080.1"/>
    </source>
</evidence>
<sequence length="305" mass="34636">MDDLLLPEVDHELDDLELEPGDDANLITSVEVTNEWTNFRQNFADDITMAEGVVRRNYTTWDDEMDGALLEVLVDHHNNGDHSQNGWKPHVYCAAIRNMKEKCNKDITKDNILGRLRTFDRYYEVITKILSQSGFGWDWVNHKLSMDSDDVWIKYVEANKKEKGLASYKTKVVKHWESTSIIYSKDHANGEGAMTGAETAADPEAEPIEISPEVAPKRQRTGESIMCMIGEMRATFKDALKTTDPLPLPKATTPAAILAALQLIPDLAEPDMLRSYGKLILNERLFEALMELPMEMRKAWLLVLP</sequence>
<gene>
    <name evidence="2" type="ORF">TRITD_3Bv1G191000</name>
</gene>
<feature type="domain" description="Myb/SANT-like" evidence="1">
    <location>
        <begin position="60"/>
        <end position="155"/>
    </location>
</feature>
<dbReference type="PANTHER" id="PTHR46929">
    <property type="entry name" value="EXPRESSED PROTEIN"/>
    <property type="match status" value="1"/>
</dbReference>
<reference evidence="2 3" key="1">
    <citation type="submission" date="2017-09" db="EMBL/GenBank/DDBJ databases">
        <authorList>
            <consortium name="International Durum Wheat Genome Sequencing Consortium (IDWGSC)"/>
            <person name="Milanesi L."/>
        </authorList>
    </citation>
    <scope>NUCLEOTIDE SEQUENCE [LARGE SCALE GENOMIC DNA]</scope>
    <source>
        <strain evidence="3">cv. Svevo</strain>
    </source>
</reference>
<keyword evidence="3" id="KW-1185">Reference proteome</keyword>
<dbReference type="Proteomes" id="UP000324705">
    <property type="component" value="Chromosome 3B"/>
</dbReference>
<dbReference type="InterPro" id="IPR024752">
    <property type="entry name" value="Myb/SANT-like_dom"/>
</dbReference>
<dbReference type="EMBL" id="LT934116">
    <property type="protein sequence ID" value="VAH81080.1"/>
    <property type="molecule type" value="Genomic_DNA"/>
</dbReference>
<evidence type="ECO:0000259" key="1">
    <source>
        <dbReference type="Pfam" id="PF12776"/>
    </source>
</evidence>
<name>A0A9R1QP79_TRITD</name>
<dbReference type="AlphaFoldDB" id="A0A9R1QP79"/>
<protein>
    <recommendedName>
        <fullName evidence="1">Myb/SANT-like domain-containing protein</fullName>
    </recommendedName>
</protein>
<dbReference type="Gramene" id="TRITD3Bv1G191000.1">
    <property type="protein sequence ID" value="TRITD3Bv1G191000.1"/>
    <property type="gene ID" value="TRITD3Bv1G191000"/>
</dbReference>